<dbReference type="EMBL" id="GBXM01098937">
    <property type="protein sequence ID" value="JAH09640.1"/>
    <property type="molecule type" value="Transcribed_RNA"/>
</dbReference>
<reference evidence="1" key="1">
    <citation type="submission" date="2014-11" db="EMBL/GenBank/DDBJ databases">
        <authorList>
            <person name="Amaro Gonzalez C."/>
        </authorList>
    </citation>
    <scope>NUCLEOTIDE SEQUENCE</scope>
</reference>
<dbReference type="AlphaFoldDB" id="A0A0E9PZX8"/>
<accession>A0A0E9PZX8</accession>
<proteinExistence type="predicted"/>
<protein>
    <submittedName>
        <fullName evidence="1">Uncharacterized protein</fullName>
    </submittedName>
</protein>
<name>A0A0E9PZX8_ANGAN</name>
<reference evidence="1" key="2">
    <citation type="journal article" date="2015" name="Fish Shellfish Immunol.">
        <title>Early steps in the European eel (Anguilla anguilla)-Vibrio vulnificus interaction in the gills: Role of the RtxA13 toxin.</title>
        <authorList>
            <person name="Callol A."/>
            <person name="Pajuelo D."/>
            <person name="Ebbesson L."/>
            <person name="Teles M."/>
            <person name="MacKenzie S."/>
            <person name="Amaro C."/>
        </authorList>
    </citation>
    <scope>NUCLEOTIDE SEQUENCE</scope>
</reference>
<evidence type="ECO:0000313" key="1">
    <source>
        <dbReference type="EMBL" id="JAH09640.1"/>
    </source>
</evidence>
<sequence length="48" mass="5760">MLLKIPWKITLDSLLRNFQQCCFMNIVHSKKQMKCVIVDNKYVLLFTN</sequence>
<organism evidence="1">
    <name type="scientific">Anguilla anguilla</name>
    <name type="common">European freshwater eel</name>
    <name type="synonym">Muraena anguilla</name>
    <dbReference type="NCBI Taxonomy" id="7936"/>
    <lineage>
        <taxon>Eukaryota</taxon>
        <taxon>Metazoa</taxon>
        <taxon>Chordata</taxon>
        <taxon>Craniata</taxon>
        <taxon>Vertebrata</taxon>
        <taxon>Euteleostomi</taxon>
        <taxon>Actinopterygii</taxon>
        <taxon>Neopterygii</taxon>
        <taxon>Teleostei</taxon>
        <taxon>Anguilliformes</taxon>
        <taxon>Anguillidae</taxon>
        <taxon>Anguilla</taxon>
    </lineage>
</organism>